<keyword evidence="4" id="KW-0804">Transcription</keyword>
<dbReference type="InterPro" id="IPR009061">
    <property type="entry name" value="DNA-bd_dom_put_sf"/>
</dbReference>
<evidence type="ECO:0000259" key="5">
    <source>
        <dbReference type="PROSITE" id="PS50937"/>
    </source>
</evidence>
<dbReference type="GO" id="GO:0003677">
    <property type="term" value="F:DNA binding"/>
    <property type="evidence" value="ECO:0007669"/>
    <property type="project" value="UniProtKB-KW"/>
</dbReference>
<dbReference type="Gene3D" id="3.20.80.10">
    <property type="entry name" value="Regulatory factor, effector binding domain"/>
    <property type="match status" value="1"/>
</dbReference>
<dbReference type="PROSITE" id="PS50937">
    <property type="entry name" value="HTH_MERR_2"/>
    <property type="match status" value="1"/>
</dbReference>
<dbReference type="Gene3D" id="1.10.1660.10">
    <property type="match status" value="1"/>
</dbReference>
<evidence type="ECO:0000313" key="6">
    <source>
        <dbReference type="EMBL" id="EHO78824.1"/>
    </source>
</evidence>
<name>H1PX08_9FUSO</name>
<dbReference type="PATRIC" id="fig|457404.5.peg.3312"/>
<dbReference type="InterPro" id="IPR011256">
    <property type="entry name" value="Reg_factor_effector_dom_sf"/>
</dbReference>
<evidence type="ECO:0000256" key="4">
    <source>
        <dbReference type="ARBA" id="ARBA00023163"/>
    </source>
</evidence>
<dbReference type="AlphaFoldDB" id="H1PX08"/>
<dbReference type="HOGENOM" id="CLU_065103_1_0_0"/>
<keyword evidence="1" id="KW-0678">Repressor</keyword>
<dbReference type="BioCyc" id="FSP457404-HMP:GTSQ-2993-MONOMER"/>
<reference evidence="6 7" key="1">
    <citation type="submission" date="2012-07" db="EMBL/GenBank/DDBJ databases">
        <title>The Genome Sequence of Fusobacterium ulcerans 12_1B.</title>
        <authorList>
            <consortium name="The Broad Institute Genome Sequencing Platform"/>
            <person name="Earl A."/>
            <person name="Ward D."/>
            <person name="Feldgarden M."/>
            <person name="Gevers D."/>
            <person name="Strauss J."/>
            <person name="Ambrose C.E."/>
            <person name="Allen-Vercoe E."/>
            <person name="Walker B."/>
            <person name="Young S.K."/>
            <person name="Zeng Q."/>
            <person name="Gargeya S."/>
            <person name="Fitzgerald M."/>
            <person name="Haas B."/>
            <person name="Abouelleil A."/>
            <person name="Alvarado L."/>
            <person name="Arachchi H.M."/>
            <person name="Berlin A.M."/>
            <person name="Chapman S.B."/>
            <person name="Goldberg J."/>
            <person name="Griggs A."/>
            <person name="Gujja S."/>
            <person name="Hansen M."/>
            <person name="Howarth C."/>
            <person name="Imamovic A."/>
            <person name="Larimer J."/>
            <person name="McCowen C."/>
            <person name="Montmayeur A."/>
            <person name="Murphy C."/>
            <person name="Neiman D."/>
            <person name="Pearson M."/>
            <person name="Priest M."/>
            <person name="Roberts A."/>
            <person name="Saif S."/>
            <person name="Shea T."/>
            <person name="Sisk P."/>
            <person name="Sykes S."/>
            <person name="Wortman J."/>
            <person name="Nusbaum C."/>
            <person name="Birren B."/>
        </authorList>
    </citation>
    <scope>NUCLEOTIDE SEQUENCE [LARGE SCALE GENOMIC DNA]</scope>
    <source>
        <strain evidence="6 7">12_1B</strain>
    </source>
</reference>
<evidence type="ECO:0000256" key="2">
    <source>
        <dbReference type="ARBA" id="ARBA00023015"/>
    </source>
</evidence>
<dbReference type="PANTHER" id="PTHR30204:SF69">
    <property type="entry name" value="MERR-FAMILY TRANSCRIPTIONAL REGULATOR"/>
    <property type="match status" value="1"/>
</dbReference>
<feature type="domain" description="HTH merR-type" evidence="5">
    <location>
        <begin position="4"/>
        <end position="74"/>
    </location>
</feature>
<proteinExistence type="predicted"/>
<dbReference type="InterPro" id="IPR000551">
    <property type="entry name" value="MerR-type_HTH_dom"/>
</dbReference>
<dbReference type="SMART" id="SM00422">
    <property type="entry name" value="HTH_MERR"/>
    <property type="match status" value="1"/>
</dbReference>
<evidence type="ECO:0000256" key="1">
    <source>
        <dbReference type="ARBA" id="ARBA00022491"/>
    </source>
</evidence>
<keyword evidence="2" id="KW-0805">Transcription regulation</keyword>
<evidence type="ECO:0000256" key="3">
    <source>
        <dbReference type="ARBA" id="ARBA00023125"/>
    </source>
</evidence>
<dbReference type="InterPro" id="IPR047057">
    <property type="entry name" value="MerR_fam"/>
</dbReference>
<protein>
    <recommendedName>
        <fullName evidence="5">HTH merR-type domain-containing protein</fullName>
    </recommendedName>
</protein>
<keyword evidence="7" id="KW-1185">Reference proteome</keyword>
<dbReference type="GO" id="GO:0003700">
    <property type="term" value="F:DNA-binding transcription factor activity"/>
    <property type="evidence" value="ECO:0007669"/>
    <property type="project" value="InterPro"/>
</dbReference>
<accession>H1PX08</accession>
<evidence type="ECO:0000313" key="7">
    <source>
        <dbReference type="Proteomes" id="UP000003233"/>
    </source>
</evidence>
<organism evidence="6 7">
    <name type="scientific">Fusobacterium ulcerans 12-1B</name>
    <dbReference type="NCBI Taxonomy" id="457404"/>
    <lineage>
        <taxon>Bacteria</taxon>
        <taxon>Fusobacteriati</taxon>
        <taxon>Fusobacteriota</taxon>
        <taxon>Fusobacteriia</taxon>
        <taxon>Fusobacteriales</taxon>
        <taxon>Fusobacteriaceae</taxon>
        <taxon>Fusobacterium</taxon>
    </lineage>
</organism>
<comment type="caution">
    <text evidence="6">The sequence shown here is derived from an EMBL/GenBank/DDBJ whole genome shotgun (WGS) entry which is preliminary data.</text>
</comment>
<dbReference type="EMBL" id="AGWJ02000033">
    <property type="protein sequence ID" value="EHO78824.1"/>
    <property type="molecule type" value="Genomic_DNA"/>
</dbReference>
<dbReference type="Proteomes" id="UP000003233">
    <property type="component" value="Unassembled WGS sequence"/>
</dbReference>
<dbReference type="RefSeq" id="WP_008698772.1">
    <property type="nucleotide sequence ID" value="NZ_KE161011.1"/>
</dbReference>
<dbReference type="PANTHER" id="PTHR30204">
    <property type="entry name" value="REDOX-CYCLING DRUG-SENSING TRANSCRIPTIONAL ACTIVATOR SOXR"/>
    <property type="match status" value="1"/>
</dbReference>
<dbReference type="SUPFAM" id="SSF46955">
    <property type="entry name" value="Putative DNA-binding domain"/>
    <property type="match status" value="1"/>
</dbReference>
<sequence>MKEKYTIGETAVLLGVSTQTLRYYDKIGLLPPKYIDEETGYRFYSYNQFHYIDKIKYLQGFGLSLEEIKVIIKSGSVDSLITYLQQKQKEKEKELLDLQRQIKDIEWYINYFIYMDKDKITDNIYKRKLPKRYIIKTPCYYKEELANMEISLAEMKSRKEYSELKFHRQYGYKIDFQSLMNCNFYPKEYFVFLSEKPDIDKALYDELPEGEYLCFKTQILNENWNPKILNEYFPDGKIPKLTLALEFEDNLHDWQDAWYEVQILL</sequence>
<dbReference type="Pfam" id="PF13411">
    <property type="entry name" value="MerR_1"/>
    <property type="match status" value="1"/>
</dbReference>
<gene>
    <name evidence="6" type="ORF">HMPREF0402_02951</name>
</gene>
<keyword evidence="3" id="KW-0238">DNA-binding</keyword>